<dbReference type="SUPFAM" id="SSF52540">
    <property type="entry name" value="P-loop containing nucleoside triphosphate hydrolases"/>
    <property type="match status" value="1"/>
</dbReference>
<gene>
    <name evidence="1" type="ORF">AWB95_12725</name>
    <name evidence="2" type="ORF">CQY23_21255</name>
</gene>
<dbReference type="AlphaFoldDB" id="A0A1X1RQP5"/>
<accession>A0A1X1RQP5</accession>
<evidence type="ECO:0000313" key="1">
    <source>
        <dbReference type="EMBL" id="ORV12530.1"/>
    </source>
</evidence>
<dbReference type="InterPro" id="IPR027417">
    <property type="entry name" value="P-loop_NTPase"/>
</dbReference>
<evidence type="ECO:0000313" key="2">
    <source>
        <dbReference type="EMBL" id="PIB74611.1"/>
    </source>
</evidence>
<sequence>MGVNRSGTSALTRVLSLCGGSLPAGLAGANSGNPLGYWEPRAAHRINYRILRRHRSVWFDPTFRLQETGVFGAGEHAAYVAQIGEFLTTLPAAPLVVIKDLNITALSGVWFEAARQAGFDVVTAITVRHPREVAASLAALNRTSPPLASALWLKYTLLAERNTRDLPRVFVDYANLLDDWRREVKRIAAALAIDLNARDEGAIDEFLRPDLHRQRYDGPVTEPFGSNWISIVYEALCAAARDEAWDEAALDRVFEAYRASERCFRAASEDFHRLHRFNWLVRPAILNLLYEVLAIAHRRRGPWA</sequence>
<dbReference type="EMBL" id="LQOM01000029">
    <property type="protein sequence ID" value="ORV12530.1"/>
    <property type="molecule type" value="Genomic_DNA"/>
</dbReference>
<evidence type="ECO:0000313" key="4">
    <source>
        <dbReference type="Proteomes" id="UP000230971"/>
    </source>
</evidence>
<name>A0A1X1RQP5_MYCCE</name>
<reference evidence="1 3" key="1">
    <citation type="submission" date="2016-01" db="EMBL/GenBank/DDBJ databases">
        <title>The new phylogeny of the genus Mycobacterium.</title>
        <authorList>
            <person name="Tarcisio F."/>
            <person name="Conor M."/>
            <person name="Antonella G."/>
            <person name="Elisabetta G."/>
            <person name="Giulia F.S."/>
            <person name="Sara T."/>
            <person name="Anna F."/>
            <person name="Clotilde B."/>
            <person name="Roberto B."/>
            <person name="Veronica D.S."/>
            <person name="Fabio R."/>
            <person name="Monica P."/>
            <person name="Olivier J."/>
            <person name="Enrico T."/>
            <person name="Nicola S."/>
        </authorList>
    </citation>
    <scope>NUCLEOTIDE SEQUENCE [LARGE SCALE GENOMIC DNA]</scope>
    <source>
        <strain evidence="1 3">DSM 44243</strain>
    </source>
</reference>
<dbReference type="Proteomes" id="UP000193907">
    <property type="component" value="Unassembled WGS sequence"/>
</dbReference>
<organism evidence="1 3">
    <name type="scientific">Mycobacterium celatum</name>
    <dbReference type="NCBI Taxonomy" id="28045"/>
    <lineage>
        <taxon>Bacteria</taxon>
        <taxon>Bacillati</taxon>
        <taxon>Actinomycetota</taxon>
        <taxon>Actinomycetes</taxon>
        <taxon>Mycobacteriales</taxon>
        <taxon>Mycobacteriaceae</taxon>
        <taxon>Mycobacterium</taxon>
    </lineage>
</organism>
<dbReference type="STRING" id="28045.AWB95_12725"/>
<dbReference type="OrthoDB" id="5138950at2"/>
<comment type="caution">
    <text evidence="1">The sequence shown here is derived from an EMBL/GenBank/DDBJ whole genome shotgun (WGS) entry which is preliminary data.</text>
</comment>
<reference evidence="2 4" key="2">
    <citation type="journal article" date="2017" name="Infect. Genet. Evol.">
        <title>The new phylogeny of the genus Mycobacterium: The old and the news.</title>
        <authorList>
            <person name="Tortoli E."/>
            <person name="Fedrizzi T."/>
            <person name="Meehan C.J."/>
            <person name="Trovato A."/>
            <person name="Grottola A."/>
            <person name="Giacobazzi E."/>
            <person name="Serpini G.F."/>
            <person name="Tagliazucchi S."/>
            <person name="Fabio A."/>
            <person name="Bettua C."/>
            <person name="Bertorelli R."/>
            <person name="Frascaro F."/>
            <person name="De Sanctis V."/>
            <person name="Pecorari M."/>
            <person name="Jousson O."/>
            <person name="Segata N."/>
            <person name="Cirillo D.M."/>
        </authorList>
    </citation>
    <scope>NUCLEOTIDE SEQUENCE [LARGE SCALE GENOMIC DNA]</scope>
    <source>
        <strain evidence="2 4">NCTC 12882</strain>
    </source>
</reference>
<keyword evidence="3" id="KW-1185">Reference proteome</keyword>
<keyword evidence="2" id="KW-0808">Transferase</keyword>
<dbReference type="EMBL" id="PDKV01000038">
    <property type="protein sequence ID" value="PIB74611.1"/>
    <property type="molecule type" value="Genomic_DNA"/>
</dbReference>
<dbReference type="RefSeq" id="WP_099539772.1">
    <property type="nucleotide sequence ID" value="NZ_LQOM01000029.1"/>
</dbReference>
<dbReference type="GO" id="GO:0016740">
    <property type="term" value="F:transferase activity"/>
    <property type="evidence" value="ECO:0007669"/>
    <property type="project" value="UniProtKB-KW"/>
</dbReference>
<protein>
    <submittedName>
        <fullName evidence="2">Sulfotransferase family protein</fullName>
    </submittedName>
</protein>
<dbReference type="Proteomes" id="UP000230971">
    <property type="component" value="Unassembled WGS sequence"/>
</dbReference>
<evidence type="ECO:0000313" key="3">
    <source>
        <dbReference type="Proteomes" id="UP000193907"/>
    </source>
</evidence>
<proteinExistence type="predicted"/>
<dbReference type="Gene3D" id="3.40.50.300">
    <property type="entry name" value="P-loop containing nucleotide triphosphate hydrolases"/>
    <property type="match status" value="1"/>
</dbReference>